<name>A0A1C3WJJ0_9BRAD</name>
<proteinExistence type="predicted"/>
<protein>
    <submittedName>
        <fullName evidence="1">Uncharacterized protein</fullName>
    </submittedName>
</protein>
<dbReference type="EMBL" id="FMAI01000008">
    <property type="protein sequence ID" value="SCB40232.1"/>
    <property type="molecule type" value="Genomic_DNA"/>
</dbReference>
<dbReference type="Proteomes" id="UP000199184">
    <property type="component" value="Unassembled WGS sequence"/>
</dbReference>
<organism evidence="1 2">
    <name type="scientific">Bradyrhizobium shewense</name>
    <dbReference type="NCBI Taxonomy" id="1761772"/>
    <lineage>
        <taxon>Bacteria</taxon>
        <taxon>Pseudomonadati</taxon>
        <taxon>Pseudomonadota</taxon>
        <taxon>Alphaproteobacteria</taxon>
        <taxon>Hyphomicrobiales</taxon>
        <taxon>Nitrobacteraceae</taxon>
        <taxon>Bradyrhizobium</taxon>
    </lineage>
</organism>
<keyword evidence="2" id="KW-1185">Reference proteome</keyword>
<dbReference type="Gene3D" id="3.20.170.40">
    <property type="entry name" value="Rifampin ADP-ribosyltransferase domain"/>
    <property type="match status" value="1"/>
</dbReference>
<reference evidence="2" key="1">
    <citation type="submission" date="2016-08" db="EMBL/GenBank/DDBJ databases">
        <authorList>
            <person name="Varghese N."/>
            <person name="Submissions Spin"/>
        </authorList>
    </citation>
    <scope>NUCLEOTIDE SEQUENCE [LARGE SCALE GENOMIC DNA]</scope>
    <source>
        <strain evidence="2">ERR11</strain>
    </source>
</reference>
<evidence type="ECO:0000313" key="1">
    <source>
        <dbReference type="EMBL" id="SCB40232.1"/>
    </source>
</evidence>
<accession>A0A1C3WJJ0</accession>
<dbReference type="AlphaFoldDB" id="A0A1C3WJJ0"/>
<dbReference type="InterPro" id="IPR038611">
    <property type="entry name" value="Arr_sf"/>
</dbReference>
<sequence length="70" mass="7841">MVRDFVEAAPWAAHHESPIIYQVEPEGNVENDPDVEKPGLSYRCPKAKIVAVHNIPANLLLAAQLELLRR</sequence>
<gene>
    <name evidence="1" type="ORF">GA0061098_1008101</name>
</gene>
<evidence type="ECO:0000313" key="2">
    <source>
        <dbReference type="Proteomes" id="UP000199184"/>
    </source>
</evidence>